<dbReference type="PANTHER" id="PTHR43000">
    <property type="entry name" value="DTDP-D-GLUCOSE 4,6-DEHYDRATASE-RELATED"/>
    <property type="match status" value="1"/>
</dbReference>
<dbReference type="Proteomes" id="UP000604083">
    <property type="component" value="Unassembled WGS sequence"/>
</dbReference>
<dbReference type="SUPFAM" id="SSF51735">
    <property type="entry name" value="NAD(P)-binding Rossmann-fold domains"/>
    <property type="match status" value="1"/>
</dbReference>
<dbReference type="InterPro" id="IPR001509">
    <property type="entry name" value="Epimerase_deHydtase"/>
</dbReference>
<dbReference type="InterPro" id="IPR036291">
    <property type="entry name" value="NAD(P)-bd_dom_sf"/>
</dbReference>
<evidence type="ECO:0000313" key="3">
    <source>
        <dbReference type="EMBL" id="MBK1833427.1"/>
    </source>
</evidence>
<organism evidence="3 4">
    <name type="scientific">Roseibacillus ishigakijimensis</name>
    <dbReference type="NCBI Taxonomy" id="454146"/>
    <lineage>
        <taxon>Bacteria</taxon>
        <taxon>Pseudomonadati</taxon>
        <taxon>Verrucomicrobiota</taxon>
        <taxon>Verrucomicrobiia</taxon>
        <taxon>Verrucomicrobiales</taxon>
        <taxon>Verrucomicrobiaceae</taxon>
        <taxon>Roseibacillus</taxon>
    </lineage>
</organism>
<keyword evidence="4" id="KW-1185">Reference proteome</keyword>
<dbReference type="Gene3D" id="3.40.50.720">
    <property type="entry name" value="NAD(P)-binding Rossmann-like Domain"/>
    <property type="match status" value="1"/>
</dbReference>
<comment type="caution">
    <text evidence="3">The sequence shown here is derived from an EMBL/GenBank/DDBJ whole genome shotgun (WGS) entry which is preliminary data.</text>
</comment>
<reference evidence="3" key="1">
    <citation type="submission" date="2021-01" db="EMBL/GenBank/DDBJ databases">
        <title>Modified the classification status of verrucomicrobia.</title>
        <authorList>
            <person name="Feng X."/>
        </authorList>
    </citation>
    <scope>NUCLEOTIDE SEQUENCE</scope>
    <source>
        <strain evidence="3">KCTC 12986</strain>
    </source>
</reference>
<feature type="domain" description="NAD-dependent epimerase/dehydratase" evidence="2">
    <location>
        <begin position="2"/>
        <end position="211"/>
    </location>
</feature>
<dbReference type="Pfam" id="PF01370">
    <property type="entry name" value="Epimerase"/>
    <property type="match status" value="1"/>
</dbReference>
<proteinExistence type="inferred from homology"/>
<comment type="similarity">
    <text evidence="1">Belongs to the NAD(P)-dependent epimerase/dehydratase family.</text>
</comment>
<gene>
    <name evidence="3" type="ORF">JIN78_05070</name>
</gene>
<dbReference type="AlphaFoldDB" id="A0A934RPG1"/>
<accession>A0A934RPG1</accession>
<evidence type="ECO:0000256" key="1">
    <source>
        <dbReference type="ARBA" id="ARBA00007637"/>
    </source>
</evidence>
<evidence type="ECO:0000259" key="2">
    <source>
        <dbReference type="Pfam" id="PF01370"/>
    </source>
</evidence>
<protein>
    <submittedName>
        <fullName evidence="3">NAD(P)-dependent oxidoreductase</fullName>
    </submittedName>
</protein>
<evidence type="ECO:0000313" key="4">
    <source>
        <dbReference type="Proteomes" id="UP000604083"/>
    </source>
</evidence>
<sequence>MIEHFEAQGCEIMNFDCAPPQKSEQKKYWREGSIMEGSALAGALADFGPEVMIHLAARTDCVEDTTVEEGYEVNTVGVRKVCEAIKKTPSLQRVIMTSTQYVSGPGRLPEHDEDYFPHTVYGQSKVEGEKIVRAAELPMSWCFIRPVNIWGPYHARYGREFWRIAAKGLYLHPGVPSPTRAYGYIGNVVWQIDQILQAKEETIQGQAIYVGDPAIPIDRWSKGFVREFRGKDPLELPYPVLQLIARVGDLISSVQGKPFYLTSSRLNSMTEDYLAPVEKTYELFGPPPYTLEEGIGETAEWYRREHA</sequence>
<dbReference type="EMBL" id="JAENIO010000008">
    <property type="protein sequence ID" value="MBK1833427.1"/>
    <property type="molecule type" value="Genomic_DNA"/>
</dbReference>
<name>A0A934RPG1_9BACT</name>